<dbReference type="AlphaFoldDB" id="A0A0A9F8V8"/>
<sequence length="77" mass="8705">MGTVKAIVATMNSAWSSMYMTCRLRSPSSPLSLHQMLFAFCAFFESSLYDVMTSGSFNNLCRRSTLTMRKYITCHSV</sequence>
<proteinExistence type="predicted"/>
<evidence type="ECO:0000313" key="1">
    <source>
        <dbReference type="EMBL" id="JAE04688.1"/>
    </source>
</evidence>
<organism evidence="1">
    <name type="scientific">Arundo donax</name>
    <name type="common">Giant reed</name>
    <name type="synonym">Donax arundinaceus</name>
    <dbReference type="NCBI Taxonomy" id="35708"/>
    <lineage>
        <taxon>Eukaryota</taxon>
        <taxon>Viridiplantae</taxon>
        <taxon>Streptophyta</taxon>
        <taxon>Embryophyta</taxon>
        <taxon>Tracheophyta</taxon>
        <taxon>Spermatophyta</taxon>
        <taxon>Magnoliopsida</taxon>
        <taxon>Liliopsida</taxon>
        <taxon>Poales</taxon>
        <taxon>Poaceae</taxon>
        <taxon>PACMAD clade</taxon>
        <taxon>Arundinoideae</taxon>
        <taxon>Arundineae</taxon>
        <taxon>Arundo</taxon>
    </lineage>
</organism>
<reference evidence="1" key="2">
    <citation type="journal article" date="2015" name="Data Brief">
        <title>Shoot transcriptome of the giant reed, Arundo donax.</title>
        <authorList>
            <person name="Barrero R.A."/>
            <person name="Guerrero F.D."/>
            <person name="Moolhuijzen P."/>
            <person name="Goolsby J.A."/>
            <person name="Tidwell J."/>
            <person name="Bellgard S.E."/>
            <person name="Bellgard M.I."/>
        </authorList>
    </citation>
    <scope>NUCLEOTIDE SEQUENCE</scope>
    <source>
        <tissue evidence="1">Shoot tissue taken approximately 20 cm above the soil surface</tissue>
    </source>
</reference>
<reference evidence="1" key="1">
    <citation type="submission" date="2014-09" db="EMBL/GenBank/DDBJ databases">
        <authorList>
            <person name="Magalhaes I.L.F."/>
            <person name="Oliveira U."/>
            <person name="Santos F.R."/>
            <person name="Vidigal T.H.D.A."/>
            <person name="Brescovit A.D."/>
            <person name="Santos A.J."/>
        </authorList>
    </citation>
    <scope>NUCLEOTIDE SEQUENCE</scope>
    <source>
        <tissue evidence="1">Shoot tissue taken approximately 20 cm above the soil surface</tissue>
    </source>
</reference>
<name>A0A0A9F8V8_ARUDO</name>
<dbReference type="EMBL" id="GBRH01193208">
    <property type="protein sequence ID" value="JAE04688.1"/>
    <property type="molecule type" value="Transcribed_RNA"/>
</dbReference>
<accession>A0A0A9F8V8</accession>
<protein>
    <submittedName>
        <fullName evidence="1">Uncharacterized protein</fullName>
    </submittedName>
</protein>